<dbReference type="GO" id="GO:0016020">
    <property type="term" value="C:membrane"/>
    <property type="evidence" value="ECO:0007669"/>
    <property type="project" value="UniProtKB-SubCell"/>
</dbReference>
<sequence>MKKLFLILALLGSFVAPAMAEEGGNLDTAPNRIDDLASLQRGAKLFVNYCLNCHSASSMRYSRLQDLGLSEKEIKDNLLFATDKIGETMTVAMRATDAKDWFGSQPPDLSVEARARGTDWLYTYLRTFYRDDSRPTGWNNVVYPNVGMPNPFWEMQGQRGLDHSKMTEGEHGAPAFTQLTPGTLKPVDFDNAVADLVSYLDWMSEPAQRTRRQLGVWVLLSLGLFTLLAWRLNAAYWKDVK</sequence>
<dbReference type="PROSITE" id="PS51007">
    <property type="entry name" value="CYTC"/>
    <property type="match status" value="1"/>
</dbReference>
<evidence type="ECO:0000313" key="12">
    <source>
        <dbReference type="EMBL" id="VVE54014.1"/>
    </source>
</evidence>
<dbReference type="SUPFAM" id="SSF46626">
    <property type="entry name" value="Cytochrome c"/>
    <property type="match status" value="1"/>
</dbReference>
<evidence type="ECO:0000256" key="9">
    <source>
        <dbReference type="SAM" id="Phobius"/>
    </source>
</evidence>
<feature type="binding site" description="covalent" evidence="8">
    <location>
        <position position="53"/>
    </location>
    <ligand>
        <name>heme c</name>
        <dbReference type="ChEBI" id="CHEBI:61717"/>
    </ligand>
</feature>
<feature type="signal peptide" evidence="10">
    <location>
        <begin position="1"/>
        <end position="20"/>
    </location>
</feature>
<evidence type="ECO:0000256" key="4">
    <source>
        <dbReference type="ARBA" id="ARBA00022723"/>
    </source>
</evidence>
<dbReference type="InterPro" id="IPR036909">
    <property type="entry name" value="Cyt_c-like_dom_sf"/>
</dbReference>
<evidence type="ECO:0000256" key="10">
    <source>
        <dbReference type="SAM" id="SignalP"/>
    </source>
</evidence>
<dbReference type="Proteomes" id="UP000414233">
    <property type="component" value="Unassembled WGS sequence"/>
</dbReference>
<keyword evidence="4 8" id="KW-0479">Metal-binding</keyword>
<evidence type="ECO:0000256" key="3">
    <source>
        <dbReference type="ARBA" id="ARBA00022692"/>
    </source>
</evidence>
<keyword evidence="6 8" id="KW-0408">Iron</keyword>
<keyword evidence="10" id="KW-0732">Signal</keyword>
<evidence type="ECO:0000256" key="2">
    <source>
        <dbReference type="ARBA" id="ARBA00022617"/>
    </source>
</evidence>
<gene>
    <name evidence="12" type="ORF">PTE30175_04796</name>
</gene>
<dbReference type="OrthoDB" id="9798864at2"/>
<organism evidence="12 13">
    <name type="scientific">Pandoraea terrae</name>
    <dbReference type="NCBI Taxonomy" id="1537710"/>
    <lineage>
        <taxon>Bacteria</taxon>
        <taxon>Pseudomonadati</taxon>
        <taxon>Pseudomonadota</taxon>
        <taxon>Betaproteobacteria</taxon>
        <taxon>Burkholderiales</taxon>
        <taxon>Burkholderiaceae</taxon>
        <taxon>Pandoraea</taxon>
    </lineage>
</organism>
<dbReference type="InterPro" id="IPR009056">
    <property type="entry name" value="Cyt_c-like_dom"/>
</dbReference>
<name>A0A5E4YYK8_9BURK</name>
<dbReference type="GO" id="GO:0046872">
    <property type="term" value="F:metal ion binding"/>
    <property type="evidence" value="ECO:0007669"/>
    <property type="project" value="UniProtKB-KW"/>
</dbReference>
<keyword evidence="5 9" id="KW-1133">Transmembrane helix</keyword>
<feature type="binding site" description="covalent" evidence="8">
    <location>
        <position position="50"/>
    </location>
    <ligand>
        <name>heme c</name>
        <dbReference type="ChEBI" id="CHEBI:61717"/>
    </ligand>
</feature>
<dbReference type="RefSeq" id="WP_150699551.1">
    <property type="nucleotide sequence ID" value="NZ_CABPRZ010000028.1"/>
</dbReference>
<evidence type="ECO:0000259" key="11">
    <source>
        <dbReference type="PROSITE" id="PS51007"/>
    </source>
</evidence>
<feature type="binding site" description="covalent" evidence="8">
    <location>
        <position position="54"/>
    </location>
    <ligand>
        <name>heme c</name>
        <dbReference type="ChEBI" id="CHEBI:61717"/>
    </ligand>
</feature>
<dbReference type="Gene3D" id="1.10.760.10">
    <property type="entry name" value="Cytochrome c-like domain"/>
    <property type="match status" value="1"/>
</dbReference>
<comment type="cofactor">
    <cofactor evidence="8">
        <name>heme c</name>
        <dbReference type="ChEBI" id="CHEBI:61717"/>
    </cofactor>
    <text evidence="8">Binds 1 heme c group covalently per subunit.</text>
</comment>
<comment type="subcellular location">
    <subcellularLocation>
        <location evidence="1">Membrane</location>
    </subcellularLocation>
</comment>
<evidence type="ECO:0000256" key="1">
    <source>
        <dbReference type="ARBA" id="ARBA00004370"/>
    </source>
</evidence>
<dbReference type="GO" id="GO:0009055">
    <property type="term" value="F:electron transfer activity"/>
    <property type="evidence" value="ECO:0007669"/>
    <property type="project" value="InterPro"/>
</dbReference>
<evidence type="ECO:0000256" key="7">
    <source>
        <dbReference type="ARBA" id="ARBA00023136"/>
    </source>
</evidence>
<dbReference type="GO" id="GO:0020037">
    <property type="term" value="F:heme binding"/>
    <property type="evidence" value="ECO:0007669"/>
    <property type="project" value="InterPro"/>
</dbReference>
<keyword evidence="7 9" id="KW-0472">Membrane</keyword>
<evidence type="ECO:0000313" key="13">
    <source>
        <dbReference type="Proteomes" id="UP000414233"/>
    </source>
</evidence>
<accession>A0A5E4YYK8</accession>
<keyword evidence="3 9" id="KW-0812">Transmembrane</keyword>
<dbReference type="PANTHER" id="PTHR10266:SF3">
    <property type="entry name" value="CYTOCHROME C1, HEME PROTEIN, MITOCHONDRIAL"/>
    <property type="match status" value="1"/>
</dbReference>
<evidence type="ECO:0000256" key="6">
    <source>
        <dbReference type="ARBA" id="ARBA00023004"/>
    </source>
</evidence>
<feature type="chain" id="PRO_5022999867" evidence="10">
    <location>
        <begin position="21"/>
        <end position="241"/>
    </location>
</feature>
<dbReference type="Pfam" id="PF02167">
    <property type="entry name" value="Cytochrom_C1"/>
    <property type="match status" value="1"/>
</dbReference>
<dbReference type="InterPro" id="IPR002326">
    <property type="entry name" value="Cyt_c1"/>
</dbReference>
<evidence type="ECO:0000256" key="5">
    <source>
        <dbReference type="ARBA" id="ARBA00022989"/>
    </source>
</evidence>
<proteinExistence type="predicted"/>
<feature type="domain" description="Cytochrome c" evidence="11">
    <location>
        <begin position="37"/>
        <end position="204"/>
    </location>
</feature>
<feature type="transmembrane region" description="Helical" evidence="9">
    <location>
        <begin position="214"/>
        <end position="232"/>
    </location>
</feature>
<reference evidence="12 13" key="1">
    <citation type="submission" date="2019-08" db="EMBL/GenBank/DDBJ databases">
        <authorList>
            <person name="Peeters C."/>
        </authorList>
    </citation>
    <scope>NUCLEOTIDE SEQUENCE [LARGE SCALE GENOMIC DNA]</scope>
    <source>
        <strain evidence="12 13">LMG 30175</strain>
    </source>
</reference>
<dbReference type="PANTHER" id="PTHR10266">
    <property type="entry name" value="CYTOCHROME C1"/>
    <property type="match status" value="1"/>
</dbReference>
<dbReference type="AlphaFoldDB" id="A0A5E4YYK8"/>
<dbReference type="EMBL" id="CABPRZ010000028">
    <property type="protein sequence ID" value="VVE54014.1"/>
    <property type="molecule type" value="Genomic_DNA"/>
</dbReference>
<keyword evidence="2 8" id="KW-0349">Heme</keyword>
<protein>
    <submittedName>
        <fullName evidence="12">Cytochrome C</fullName>
    </submittedName>
</protein>
<keyword evidence="13" id="KW-1185">Reference proteome</keyword>
<evidence type="ECO:0000256" key="8">
    <source>
        <dbReference type="PIRSR" id="PIRSR602326-1"/>
    </source>
</evidence>
<dbReference type="PRINTS" id="PR00603">
    <property type="entry name" value="CYTOCHROMEC1"/>
</dbReference>